<comment type="similarity">
    <text evidence="2 9">Belongs to the nucleoporin Nup85 family.</text>
</comment>
<protein>
    <recommendedName>
        <fullName evidence="9">Nuclear pore complex protein Nup85</fullName>
    </recommendedName>
</protein>
<dbReference type="GO" id="GO:0045893">
    <property type="term" value="P:positive regulation of DNA-templated transcription"/>
    <property type="evidence" value="ECO:0007669"/>
    <property type="project" value="TreeGrafter"/>
</dbReference>
<evidence type="ECO:0000256" key="1">
    <source>
        <dbReference type="ARBA" id="ARBA00004567"/>
    </source>
</evidence>
<keyword evidence="6 9" id="KW-0811">Translocation</keyword>
<evidence type="ECO:0000256" key="9">
    <source>
        <dbReference type="RuleBase" id="RU365073"/>
    </source>
</evidence>
<dbReference type="GO" id="GO:0006606">
    <property type="term" value="P:protein import into nucleus"/>
    <property type="evidence" value="ECO:0007669"/>
    <property type="project" value="TreeGrafter"/>
</dbReference>
<gene>
    <name evidence="10" type="ORF">OESDEN_15174</name>
</gene>
<keyword evidence="4 9" id="KW-0509">mRNA transport</keyword>
<comment type="function">
    <text evidence="9">Functions as a component of the nuclear pore complex (NPC).</text>
</comment>
<dbReference type="GO" id="GO:0031965">
    <property type="term" value="C:nuclear membrane"/>
    <property type="evidence" value="ECO:0007669"/>
    <property type="project" value="UniProtKB-UniRule"/>
</dbReference>
<dbReference type="Pfam" id="PF07575">
    <property type="entry name" value="Nucleopor_Nup85"/>
    <property type="match status" value="1"/>
</dbReference>
<keyword evidence="7 9" id="KW-0906">Nuclear pore complex</keyword>
<evidence type="ECO:0000256" key="2">
    <source>
        <dbReference type="ARBA" id="ARBA00005573"/>
    </source>
</evidence>
<dbReference type="PANTHER" id="PTHR13373:SF21">
    <property type="entry name" value="NUCLEAR PORE COMPLEX PROTEIN NUP85"/>
    <property type="match status" value="1"/>
</dbReference>
<evidence type="ECO:0000313" key="10">
    <source>
        <dbReference type="EMBL" id="KHJ85105.1"/>
    </source>
</evidence>
<dbReference type="GO" id="GO:0006406">
    <property type="term" value="P:mRNA export from nucleus"/>
    <property type="evidence" value="ECO:0007669"/>
    <property type="project" value="TreeGrafter"/>
</dbReference>
<evidence type="ECO:0000256" key="5">
    <source>
        <dbReference type="ARBA" id="ARBA00022927"/>
    </source>
</evidence>
<organism evidence="10 11">
    <name type="scientific">Oesophagostomum dentatum</name>
    <name type="common">Nodular worm</name>
    <dbReference type="NCBI Taxonomy" id="61180"/>
    <lineage>
        <taxon>Eukaryota</taxon>
        <taxon>Metazoa</taxon>
        <taxon>Ecdysozoa</taxon>
        <taxon>Nematoda</taxon>
        <taxon>Chromadorea</taxon>
        <taxon>Rhabditida</taxon>
        <taxon>Rhabditina</taxon>
        <taxon>Rhabditomorpha</taxon>
        <taxon>Strongyloidea</taxon>
        <taxon>Strongylidae</taxon>
        <taxon>Oesophagostomum</taxon>
    </lineage>
</organism>
<name>A0A0B1SPK7_OESDE</name>
<dbReference type="AlphaFoldDB" id="A0A0B1SPK7"/>
<keyword evidence="11" id="KW-1185">Reference proteome</keyword>
<proteinExistence type="inferred from homology"/>
<evidence type="ECO:0000256" key="6">
    <source>
        <dbReference type="ARBA" id="ARBA00023010"/>
    </source>
</evidence>
<dbReference type="EMBL" id="KN565314">
    <property type="protein sequence ID" value="KHJ85105.1"/>
    <property type="molecule type" value="Genomic_DNA"/>
</dbReference>
<keyword evidence="5 9" id="KW-0653">Protein transport</keyword>
<dbReference type="GO" id="GO:0031080">
    <property type="term" value="C:nuclear pore outer ring"/>
    <property type="evidence" value="ECO:0007669"/>
    <property type="project" value="TreeGrafter"/>
</dbReference>
<keyword evidence="8 9" id="KW-0539">Nucleus</keyword>
<dbReference type="PANTHER" id="PTHR13373">
    <property type="entry name" value="FROUNT PROTEIN-RELATED"/>
    <property type="match status" value="1"/>
</dbReference>
<comment type="subunit">
    <text evidence="9">Component of the nuclear pore complex (NPC).</text>
</comment>
<keyword evidence="3 9" id="KW-0813">Transport</keyword>
<keyword evidence="9" id="KW-0472">Membrane</keyword>
<evidence type="ECO:0000256" key="7">
    <source>
        <dbReference type="ARBA" id="ARBA00023132"/>
    </source>
</evidence>
<accession>A0A0B1SPK7</accession>
<dbReference type="OrthoDB" id="17644at2759"/>
<evidence type="ECO:0000313" key="11">
    <source>
        <dbReference type="Proteomes" id="UP000053660"/>
    </source>
</evidence>
<evidence type="ECO:0000256" key="8">
    <source>
        <dbReference type="ARBA" id="ARBA00023242"/>
    </source>
</evidence>
<evidence type="ECO:0000256" key="3">
    <source>
        <dbReference type="ARBA" id="ARBA00022448"/>
    </source>
</evidence>
<dbReference type="GO" id="GO:0017056">
    <property type="term" value="F:structural constituent of nuclear pore"/>
    <property type="evidence" value="ECO:0007669"/>
    <property type="project" value="TreeGrafter"/>
</dbReference>
<sequence length="215" mass="24384">MPGKNSKTIPKLGRWRHELESLLSSAAFSSNRNILFLAQLLNGDKKNLQRAASAVVGEWWHLMPFYTFVKNAAVAYNELGPLAEECRELFANVDENGDDDFDPFLSILCMKDISVLQNLISNPWLSVHLLDTLLQTDSEYASIPKLAEIRDFLLMDYASGLIQNSCLWEIGADYLLYCGSEGRLRLENHIEALHIEDEVMAEKVSLIFSFLLWSP</sequence>
<evidence type="ECO:0000256" key="4">
    <source>
        <dbReference type="ARBA" id="ARBA00022816"/>
    </source>
</evidence>
<dbReference type="Proteomes" id="UP000053660">
    <property type="component" value="Unassembled WGS sequence"/>
</dbReference>
<comment type="subcellular location">
    <subcellularLocation>
        <location evidence="1 9">Nucleus</location>
        <location evidence="1 9">Nuclear pore complex</location>
    </subcellularLocation>
</comment>
<dbReference type="InterPro" id="IPR011502">
    <property type="entry name" value="Nucleoporin_Nup85"/>
</dbReference>
<reference evidence="10 11" key="1">
    <citation type="submission" date="2014-03" db="EMBL/GenBank/DDBJ databases">
        <title>Draft genome of the hookworm Oesophagostomum dentatum.</title>
        <authorList>
            <person name="Mitreva M."/>
        </authorList>
    </citation>
    <scope>NUCLEOTIDE SEQUENCE [LARGE SCALE GENOMIC DNA]</scope>
    <source>
        <strain evidence="10 11">OD-Hann</strain>
    </source>
</reference>